<evidence type="ECO:0000313" key="9">
    <source>
        <dbReference type="Proteomes" id="UP001058860"/>
    </source>
</evidence>
<keyword evidence="9" id="KW-1185">Reference proteome</keyword>
<dbReference type="Pfam" id="PF03852">
    <property type="entry name" value="Vsr"/>
    <property type="match status" value="1"/>
</dbReference>
<dbReference type="NCBIfam" id="TIGR00632">
    <property type="entry name" value="vsr"/>
    <property type="match status" value="1"/>
</dbReference>
<reference evidence="9" key="1">
    <citation type="submission" date="2021-11" db="EMBL/GenBank/DDBJ databases">
        <title>Cultivation dependent microbiological survey of springs from the worlds oldest radium mine currently devoted to the extraction of radon-saturated water.</title>
        <authorList>
            <person name="Kapinusova G."/>
            <person name="Smrhova T."/>
            <person name="Strejcek M."/>
            <person name="Suman J."/>
            <person name="Jani K."/>
            <person name="Pajer P."/>
            <person name="Uhlik O."/>
        </authorList>
    </citation>
    <scope>NUCLEOTIDE SEQUENCE [LARGE SCALE GENOMIC DNA]</scope>
    <source>
        <strain evidence="9">J379</strain>
    </source>
</reference>
<keyword evidence="2 8" id="KW-0255">Endonuclease</keyword>
<evidence type="ECO:0000259" key="7">
    <source>
        <dbReference type="Pfam" id="PF04480"/>
    </source>
</evidence>
<evidence type="ECO:0000313" key="8">
    <source>
        <dbReference type="EMBL" id="UUY06289.1"/>
    </source>
</evidence>
<keyword evidence="5" id="KW-0234">DNA repair</keyword>
<dbReference type="CDD" id="cd00221">
    <property type="entry name" value="Vsr"/>
    <property type="match status" value="1"/>
</dbReference>
<organism evidence="8 9">
    <name type="scientific">Svornostia abyssi</name>
    <dbReference type="NCBI Taxonomy" id="2898438"/>
    <lineage>
        <taxon>Bacteria</taxon>
        <taxon>Bacillati</taxon>
        <taxon>Actinomycetota</taxon>
        <taxon>Thermoleophilia</taxon>
        <taxon>Solirubrobacterales</taxon>
        <taxon>Baekduiaceae</taxon>
        <taxon>Svornostia</taxon>
    </lineage>
</organism>
<dbReference type="InterPro" id="IPR007569">
    <property type="entry name" value="DUF559"/>
</dbReference>
<feature type="domain" description="DUF559" evidence="7">
    <location>
        <begin position="83"/>
        <end position="125"/>
    </location>
</feature>
<proteinExistence type="inferred from homology"/>
<sequence>MRANRGRDTGPEVALRSTLHARGLRFRKNPRLDLAGGHRVRPDVVFPTERLAVFVDGCFWHGCREHRTLPRSNASFWRQKIEGTRERDQQQVAWLEAAGWTVIRLWEHDLPEPGAQRVIEILDALRNPTPET</sequence>
<dbReference type="SUPFAM" id="SSF52980">
    <property type="entry name" value="Restriction endonuclease-like"/>
    <property type="match status" value="1"/>
</dbReference>
<dbReference type="Proteomes" id="UP001058860">
    <property type="component" value="Chromosome"/>
</dbReference>
<evidence type="ECO:0000256" key="1">
    <source>
        <dbReference type="ARBA" id="ARBA00022722"/>
    </source>
</evidence>
<accession>A0ABY5PNX9</accession>
<dbReference type="InterPro" id="IPR004603">
    <property type="entry name" value="DNA_mismatch_endonuc_vsr"/>
</dbReference>
<keyword evidence="1" id="KW-0540">Nuclease</keyword>
<evidence type="ECO:0000256" key="2">
    <source>
        <dbReference type="ARBA" id="ARBA00022759"/>
    </source>
</evidence>
<dbReference type="GO" id="GO:0004519">
    <property type="term" value="F:endonuclease activity"/>
    <property type="evidence" value="ECO:0007669"/>
    <property type="project" value="UniProtKB-KW"/>
</dbReference>
<keyword evidence="3" id="KW-0227">DNA damage</keyword>
<dbReference type="EMBL" id="CP088295">
    <property type="protein sequence ID" value="UUY06289.1"/>
    <property type="molecule type" value="Genomic_DNA"/>
</dbReference>
<name>A0ABY5PNX9_9ACTN</name>
<gene>
    <name evidence="8" type="ORF">LRS13_09455</name>
</gene>
<keyword evidence="4" id="KW-0378">Hydrolase</keyword>
<comment type="similarity">
    <text evidence="6">Belongs to the Vsr family.</text>
</comment>
<dbReference type="Gene3D" id="3.40.960.10">
    <property type="entry name" value="VSR Endonuclease"/>
    <property type="match status" value="1"/>
</dbReference>
<dbReference type="Pfam" id="PF04480">
    <property type="entry name" value="DUF559"/>
    <property type="match status" value="1"/>
</dbReference>
<protein>
    <submittedName>
        <fullName evidence="8">Very short patch repair endonuclease</fullName>
    </submittedName>
</protein>
<evidence type="ECO:0000256" key="4">
    <source>
        <dbReference type="ARBA" id="ARBA00022801"/>
    </source>
</evidence>
<evidence type="ECO:0000256" key="3">
    <source>
        <dbReference type="ARBA" id="ARBA00022763"/>
    </source>
</evidence>
<evidence type="ECO:0000256" key="6">
    <source>
        <dbReference type="ARBA" id="ARBA00029466"/>
    </source>
</evidence>
<evidence type="ECO:0000256" key="5">
    <source>
        <dbReference type="ARBA" id="ARBA00023204"/>
    </source>
</evidence>
<dbReference type="InterPro" id="IPR011335">
    <property type="entry name" value="Restrct_endonuc-II-like"/>
</dbReference>